<organism evidence="3 4">
    <name type="scientific">Rubripirellula amarantea</name>
    <dbReference type="NCBI Taxonomy" id="2527999"/>
    <lineage>
        <taxon>Bacteria</taxon>
        <taxon>Pseudomonadati</taxon>
        <taxon>Planctomycetota</taxon>
        <taxon>Planctomycetia</taxon>
        <taxon>Pirellulales</taxon>
        <taxon>Pirellulaceae</taxon>
        <taxon>Rubripirellula</taxon>
    </lineage>
</organism>
<dbReference type="Pfam" id="PF06439">
    <property type="entry name" value="3keto-disac_hyd"/>
    <property type="match status" value="1"/>
</dbReference>
<dbReference type="AlphaFoldDB" id="A0A5C5WT89"/>
<dbReference type="OrthoDB" id="9780017at2"/>
<keyword evidence="4" id="KW-1185">Reference proteome</keyword>
<name>A0A5C5WT89_9BACT</name>
<reference evidence="3 4" key="1">
    <citation type="submission" date="2019-02" db="EMBL/GenBank/DDBJ databases">
        <title>Deep-cultivation of Planctomycetes and their phenomic and genomic characterization uncovers novel biology.</title>
        <authorList>
            <person name="Wiegand S."/>
            <person name="Jogler M."/>
            <person name="Boedeker C."/>
            <person name="Pinto D."/>
            <person name="Vollmers J."/>
            <person name="Rivas-Marin E."/>
            <person name="Kohn T."/>
            <person name="Peeters S.H."/>
            <person name="Heuer A."/>
            <person name="Rast P."/>
            <person name="Oberbeckmann S."/>
            <person name="Bunk B."/>
            <person name="Jeske O."/>
            <person name="Meyerdierks A."/>
            <person name="Storesund J.E."/>
            <person name="Kallscheuer N."/>
            <person name="Luecker S."/>
            <person name="Lage O.M."/>
            <person name="Pohl T."/>
            <person name="Merkel B.J."/>
            <person name="Hornburger P."/>
            <person name="Mueller R.-W."/>
            <person name="Bruemmer F."/>
            <person name="Labrenz M."/>
            <person name="Spormann A.M."/>
            <person name="Op Den Camp H."/>
            <person name="Overmann J."/>
            <person name="Amann R."/>
            <person name="Jetten M.S.M."/>
            <person name="Mascher T."/>
            <person name="Medema M.H."/>
            <person name="Devos D.P."/>
            <person name="Kaster A.-K."/>
            <person name="Ovreas L."/>
            <person name="Rohde M."/>
            <person name="Galperin M.Y."/>
            <person name="Jogler C."/>
        </authorList>
    </citation>
    <scope>NUCLEOTIDE SEQUENCE [LARGE SCALE GENOMIC DNA]</scope>
    <source>
        <strain evidence="3 4">Pla22</strain>
    </source>
</reference>
<dbReference type="Gene3D" id="3.40.50.880">
    <property type="match status" value="1"/>
</dbReference>
<sequence>MRSNYLLYVSSVLAALFLADVLLLPTTGADEPAVEAATPEPIISVLIIDGENPWHDWKVTSPIIKKTLEQSGKFTVEVVTTPEDEEQRRTFSPAFTDYDLILSNYNGPSWSEETKAAFVDFVSGGGAFVAVHAADNAFPDWIAYNRMVGVGGWGGRNEKDGPYVRWQEDVQRIVRDRSPGPGGSHGKRHPFLVEVRDPDHSITRGLPTKFLQTEDELYAELRGPAENLHVLATAFSDPETGGTGQHEPILMTTRFGAGRIFHTTLGHDAKAMTGIAFQETLVRGAQWAATGQVTFDPISPEVLSAEHASERDQNAIGNSVSMPSLDGEDWVAIFNGTNLSGWTQKNGTATYRVEDAVIVGKTAKGSPNSFLCTEKNYADFELTFEVKVDGGLNSGVQIRSQSKPDFKNGRVHGPQIEIESAPGESGYVYSEGTGRNWITAERTVTDAFNNDQWNRYIVRASGPRIQTWVNGTAVADVVDDQSSRNGFVGLQVHSIGNDQGPFEVRWRDLRVRELASE</sequence>
<dbReference type="Pfam" id="PF06283">
    <property type="entry name" value="ThuA"/>
    <property type="match status" value="1"/>
</dbReference>
<protein>
    <submittedName>
        <fullName evidence="3">Trehalose utilization</fullName>
    </submittedName>
</protein>
<evidence type="ECO:0000313" key="4">
    <source>
        <dbReference type="Proteomes" id="UP000316598"/>
    </source>
</evidence>
<feature type="domain" description="3-keto-alpha-glucoside-1,2-lyase/3-keto-2-hydroxy-glucal hydratase" evidence="2">
    <location>
        <begin position="329"/>
        <end position="512"/>
    </location>
</feature>
<evidence type="ECO:0000259" key="2">
    <source>
        <dbReference type="Pfam" id="PF06439"/>
    </source>
</evidence>
<proteinExistence type="predicted"/>
<dbReference type="PANTHER" id="PTHR40469">
    <property type="entry name" value="SECRETED GLYCOSYL HYDROLASE"/>
    <property type="match status" value="1"/>
</dbReference>
<gene>
    <name evidence="3" type="ORF">Pla22_10000</name>
</gene>
<evidence type="ECO:0000313" key="3">
    <source>
        <dbReference type="EMBL" id="TWT53371.1"/>
    </source>
</evidence>
<dbReference type="EMBL" id="SJPI01000001">
    <property type="protein sequence ID" value="TWT53371.1"/>
    <property type="molecule type" value="Genomic_DNA"/>
</dbReference>
<dbReference type="InterPro" id="IPR029062">
    <property type="entry name" value="Class_I_gatase-like"/>
</dbReference>
<accession>A0A5C5WT89</accession>
<dbReference type="InterPro" id="IPR029010">
    <property type="entry name" value="ThuA-like"/>
</dbReference>
<dbReference type="InterPro" id="IPR010496">
    <property type="entry name" value="AL/BT2_dom"/>
</dbReference>
<feature type="domain" description="ThuA-like" evidence="1">
    <location>
        <begin position="45"/>
        <end position="288"/>
    </location>
</feature>
<comment type="caution">
    <text evidence="3">The sequence shown here is derived from an EMBL/GenBank/DDBJ whole genome shotgun (WGS) entry which is preliminary data.</text>
</comment>
<dbReference type="PANTHER" id="PTHR40469:SF2">
    <property type="entry name" value="GALACTOSE-BINDING DOMAIN-LIKE SUPERFAMILY PROTEIN"/>
    <property type="match status" value="1"/>
</dbReference>
<evidence type="ECO:0000259" key="1">
    <source>
        <dbReference type="Pfam" id="PF06283"/>
    </source>
</evidence>
<dbReference type="SUPFAM" id="SSF52317">
    <property type="entry name" value="Class I glutamine amidotransferase-like"/>
    <property type="match status" value="1"/>
</dbReference>
<dbReference type="Proteomes" id="UP000316598">
    <property type="component" value="Unassembled WGS sequence"/>
</dbReference>
<dbReference type="GO" id="GO:0016787">
    <property type="term" value="F:hydrolase activity"/>
    <property type="evidence" value="ECO:0007669"/>
    <property type="project" value="InterPro"/>
</dbReference>
<dbReference type="Gene3D" id="2.60.120.560">
    <property type="entry name" value="Exo-inulinase, domain 1"/>
    <property type="match status" value="1"/>
</dbReference>